<name>A0A317CCD4_9GAMM</name>
<feature type="chain" id="PRO_5016347499" description="Cadherin-like domain-containing protein" evidence="2">
    <location>
        <begin position="27"/>
        <end position="372"/>
    </location>
</feature>
<dbReference type="Proteomes" id="UP000245506">
    <property type="component" value="Unassembled WGS sequence"/>
</dbReference>
<reference evidence="3 4" key="1">
    <citation type="submission" date="2018-05" db="EMBL/GenBank/DDBJ databases">
        <title>Leucothrix arctica sp. nov., isolated from Arctic seawater.</title>
        <authorList>
            <person name="Choi A."/>
            <person name="Baek K."/>
        </authorList>
    </citation>
    <scope>NUCLEOTIDE SEQUENCE [LARGE SCALE GENOMIC DNA]</scope>
    <source>
        <strain evidence="3 4">IMCC9719</strain>
    </source>
</reference>
<evidence type="ECO:0008006" key="5">
    <source>
        <dbReference type="Google" id="ProtNLM"/>
    </source>
</evidence>
<accession>A0A317CCD4</accession>
<organism evidence="3 4">
    <name type="scientific">Leucothrix arctica</name>
    <dbReference type="NCBI Taxonomy" id="1481894"/>
    <lineage>
        <taxon>Bacteria</taxon>
        <taxon>Pseudomonadati</taxon>
        <taxon>Pseudomonadota</taxon>
        <taxon>Gammaproteobacteria</taxon>
        <taxon>Thiotrichales</taxon>
        <taxon>Thiotrichaceae</taxon>
        <taxon>Leucothrix</taxon>
    </lineage>
</organism>
<feature type="region of interest" description="Disordered" evidence="1">
    <location>
        <begin position="327"/>
        <end position="351"/>
    </location>
</feature>
<feature type="signal peptide" evidence="2">
    <location>
        <begin position="1"/>
        <end position="26"/>
    </location>
</feature>
<gene>
    <name evidence="3" type="ORF">DKT75_19220</name>
</gene>
<dbReference type="OrthoDB" id="6308355at2"/>
<dbReference type="Pfam" id="PF17963">
    <property type="entry name" value="Big_9"/>
    <property type="match status" value="1"/>
</dbReference>
<feature type="compositionally biased region" description="Polar residues" evidence="1">
    <location>
        <begin position="327"/>
        <end position="336"/>
    </location>
</feature>
<dbReference type="Gene3D" id="2.60.40.3440">
    <property type="match status" value="1"/>
</dbReference>
<dbReference type="AlphaFoldDB" id="A0A317CCD4"/>
<comment type="caution">
    <text evidence="3">The sequence shown here is derived from an EMBL/GenBank/DDBJ whole genome shotgun (WGS) entry which is preliminary data.</text>
</comment>
<dbReference type="RefSeq" id="WP_109825857.1">
    <property type="nucleotide sequence ID" value="NZ_QGKL01000042.1"/>
</dbReference>
<feature type="compositionally biased region" description="Low complexity" evidence="1">
    <location>
        <begin position="337"/>
        <end position="348"/>
    </location>
</feature>
<evidence type="ECO:0000313" key="4">
    <source>
        <dbReference type="Proteomes" id="UP000245506"/>
    </source>
</evidence>
<protein>
    <recommendedName>
        <fullName evidence="5">Cadherin-like domain-containing protein</fullName>
    </recommendedName>
</protein>
<proteinExistence type="predicted"/>
<evidence type="ECO:0000256" key="2">
    <source>
        <dbReference type="SAM" id="SignalP"/>
    </source>
</evidence>
<evidence type="ECO:0000256" key="1">
    <source>
        <dbReference type="SAM" id="MobiDB-lite"/>
    </source>
</evidence>
<keyword evidence="2" id="KW-0732">Signal</keyword>
<keyword evidence="4" id="KW-1185">Reference proteome</keyword>
<evidence type="ECO:0000313" key="3">
    <source>
        <dbReference type="EMBL" id="PWQ93742.1"/>
    </source>
</evidence>
<sequence length="372" mass="40156">MAHFNRKPLYTFMLTSCMLLAANSHADSTFDAPQLLAKSLNTSVIADTVENTISLSTAQDTDTSFLEIVSQPSNGVLTLSGSDSSVQYTPDSGFVGSDSYSYRVSNEIETSNTATVTVDVVAASPVNAISNYTASNAVSVNGDISDWSNLNLFDYDAIDVPFGATDRIDLRRAGISHTDDTTYIVYENRNTVDPDNTSDGILVWGWQAYLDTDNNPSSGFKLNDEVGADYLAEGKALYRYTGNGKTWSWTWVGDTNPQFDTNIVELSFDRSLLGSHSNVKVAFVGNNKAYGGTSVDFYPEESGFAYSFGDSFVGVVTEVVVEQGTATSSDANNPFDTTTSTTNSSHSSSGGGSVSWLFLMLSSLLVFRRFRA</sequence>
<dbReference type="EMBL" id="QGKL01000042">
    <property type="protein sequence ID" value="PWQ93742.1"/>
    <property type="molecule type" value="Genomic_DNA"/>
</dbReference>